<proteinExistence type="predicted"/>
<reference evidence="1 2" key="1">
    <citation type="submission" date="2017-06" db="EMBL/GenBank/DDBJ databases">
        <authorList>
            <person name="Kim H.J."/>
            <person name="Triplett B.A."/>
        </authorList>
    </citation>
    <scope>NUCLEOTIDE SEQUENCE [LARGE SCALE GENOMIC DNA]</scope>
    <source>
        <strain evidence="1 2">DSM 19316</strain>
    </source>
</reference>
<gene>
    <name evidence="1" type="ORF">SAMN06266787_11519</name>
</gene>
<organism evidence="1 2">
    <name type="scientific">Halorubrum ezzemoulense</name>
    <name type="common">Halorubrum chaoviator</name>
    <dbReference type="NCBI Taxonomy" id="337243"/>
    <lineage>
        <taxon>Archaea</taxon>
        <taxon>Methanobacteriati</taxon>
        <taxon>Methanobacteriota</taxon>
        <taxon>Stenosarchaea group</taxon>
        <taxon>Halobacteria</taxon>
        <taxon>Halobacteriales</taxon>
        <taxon>Haloferacaceae</taxon>
        <taxon>Halorubrum</taxon>
    </lineage>
</organism>
<name>A0A238YPF0_HALEZ</name>
<dbReference type="AlphaFoldDB" id="A0A238YPF0"/>
<sequence length="75" mass="8548">MHEESAQVFLPPRERCFERLRLARFGETMTCVHCESDAVVDRGTTVDILPALKREDSHGTAPLSWDIVVYDVTRS</sequence>
<dbReference type="EMBL" id="FZNK01000015">
    <property type="protein sequence ID" value="SNR72309.1"/>
    <property type="molecule type" value="Genomic_DNA"/>
</dbReference>
<protein>
    <submittedName>
        <fullName evidence="1">Uncharacterized protein</fullName>
    </submittedName>
</protein>
<evidence type="ECO:0000313" key="2">
    <source>
        <dbReference type="Proteomes" id="UP000198297"/>
    </source>
</evidence>
<evidence type="ECO:0000313" key="1">
    <source>
        <dbReference type="EMBL" id="SNR72309.1"/>
    </source>
</evidence>
<dbReference type="Proteomes" id="UP000198297">
    <property type="component" value="Unassembled WGS sequence"/>
</dbReference>
<accession>A0A238YPF0</accession>